<dbReference type="EMBL" id="ACFG01000030">
    <property type="protein sequence ID" value="EEH63693.1"/>
    <property type="molecule type" value="Genomic_DNA"/>
</dbReference>
<dbReference type="PANTHER" id="PTHR23090">
    <property type="entry name" value="NH 3 /GLUTAMINE-DEPENDENT NAD + SYNTHETASE"/>
    <property type="match status" value="1"/>
</dbReference>
<dbReference type="HAMAP" id="MF_02090">
    <property type="entry name" value="NadE_glutamine_dep"/>
    <property type="match status" value="1"/>
</dbReference>
<dbReference type="EC" id="6.3.5.1" evidence="7 8"/>
<dbReference type="OrthoDB" id="9760188at2"/>
<keyword evidence="11" id="KW-1185">Reference proteome</keyword>
<proteinExistence type="inferred from homology"/>
<feature type="binding site" evidence="7">
    <location>
        <position position="477"/>
    </location>
    <ligand>
        <name>ATP</name>
        <dbReference type="ChEBI" id="CHEBI:30616"/>
    </ligand>
</feature>
<feature type="binding site" evidence="7">
    <location>
        <position position="632"/>
    </location>
    <ligand>
        <name>deamido-NAD(+)</name>
        <dbReference type="ChEBI" id="CHEBI:58437"/>
        <note>ligand shared between two neighboring subunits</note>
    </ligand>
</feature>
<dbReference type="Gene3D" id="3.60.110.10">
    <property type="entry name" value="Carbon-nitrogen hydrolase"/>
    <property type="match status" value="1"/>
</dbReference>
<reference evidence="10 11" key="1">
    <citation type="submission" date="2009-01" db="EMBL/GenBank/DDBJ databases">
        <authorList>
            <person name="Qin X."/>
            <person name="Bachman B."/>
            <person name="Battles P."/>
            <person name="Bell A."/>
            <person name="Bess C."/>
            <person name="Bickham C."/>
            <person name="Chaboub L."/>
            <person name="Chen D."/>
            <person name="Coyle M."/>
            <person name="Deiros D.R."/>
            <person name="Dinh H."/>
            <person name="Forbes L."/>
            <person name="Fowler G."/>
            <person name="Francisco L."/>
            <person name="Fu Q."/>
            <person name="Gubbala S."/>
            <person name="Hale W."/>
            <person name="Han Y."/>
            <person name="Hemphill L."/>
            <person name="Highlander S.K."/>
            <person name="Hirani K."/>
            <person name="Hogues M."/>
            <person name="Jackson L."/>
            <person name="Jakkamsetti A."/>
            <person name="Javaid M."/>
            <person name="Jiang H."/>
            <person name="Korchina V."/>
            <person name="Kovar C."/>
            <person name="Lara F."/>
            <person name="Lee S."/>
            <person name="Mata R."/>
            <person name="Mathew T."/>
            <person name="Moen C."/>
            <person name="Morales K."/>
            <person name="Munidasa M."/>
            <person name="Nazareth L."/>
            <person name="Ngo R."/>
            <person name="Nguyen L."/>
            <person name="Okwuonu G."/>
            <person name="Ongeri F."/>
            <person name="Patil S."/>
            <person name="Petrosino J."/>
            <person name="Pham C."/>
            <person name="Pham P."/>
            <person name="Pu L.-L."/>
            <person name="Puazo M."/>
            <person name="Raj R."/>
            <person name="Reid J."/>
            <person name="Rouhana J."/>
            <person name="Saada N."/>
            <person name="Shang Y."/>
            <person name="Simmons D."/>
            <person name="Thornton R."/>
            <person name="Warren J."/>
            <person name="Weissenberger G."/>
            <person name="Zhang J."/>
            <person name="Zhang L."/>
            <person name="Zhou C."/>
            <person name="Zhu D."/>
            <person name="Muzny D."/>
            <person name="Worley K."/>
            <person name="Gibbs R."/>
        </authorList>
    </citation>
    <scope>NUCLEOTIDE SEQUENCE [LARGE SCALE GENOMIC DNA]</scope>
    <source>
        <strain evidence="10 11">DSM 15436</strain>
    </source>
</reference>
<feature type="binding site" evidence="7">
    <location>
        <position position="205"/>
    </location>
    <ligand>
        <name>L-glutamine</name>
        <dbReference type="ChEBI" id="CHEBI:58359"/>
    </ligand>
</feature>
<evidence type="ECO:0000256" key="1">
    <source>
        <dbReference type="ARBA" id="ARBA00005188"/>
    </source>
</evidence>
<name>C0W0W9_9ACTO</name>
<dbReference type="PROSITE" id="PS50263">
    <property type="entry name" value="CN_HYDROLASE"/>
    <property type="match status" value="1"/>
</dbReference>
<dbReference type="GO" id="GO:0005524">
    <property type="term" value="F:ATP binding"/>
    <property type="evidence" value="ECO:0007669"/>
    <property type="project" value="UniProtKB-UniRule"/>
</dbReference>
<dbReference type="Pfam" id="PF02540">
    <property type="entry name" value="NAD_synthase"/>
    <property type="match status" value="1"/>
</dbReference>
<evidence type="ECO:0000256" key="3">
    <source>
        <dbReference type="ARBA" id="ARBA00022598"/>
    </source>
</evidence>
<evidence type="ECO:0000256" key="8">
    <source>
        <dbReference type="PIRNR" id="PIRNR006630"/>
    </source>
</evidence>
<dbReference type="eggNOG" id="COG0171">
    <property type="taxonomic scope" value="Bacteria"/>
</dbReference>
<comment type="similarity">
    <text evidence="2 7 8">In the C-terminal section; belongs to the NAD synthetase family.</text>
</comment>
<dbReference type="InterPro" id="IPR014729">
    <property type="entry name" value="Rossmann-like_a/b/a_fold"/>
</dbReference>
<feature type="active site" description="Nucleophile; for glutaminase activity" evidence="7">
    <location>
        <position position="178"/>
    </location>
</feature>
<feature type="active site" description="Proton acceptor; for glutaminase activity" evidence="7">
    <location>
        <position position="52"/>
    </location>
</feature>
<evidence type="ECO:0000256" key="2">
    <source>
        <dbReference type="ARBA" id="ARBA00007145"/>
    </source>
</evidence>
<feature type="binding site" evidence="7">
    <location>
        <position position="482"/>
    </location>
    <ligand>
        <name>deamido-NAD(+)</name>
        <dbReference type="ChEBI" id="CHEBI:58437"/>
        <note>ligand shared between two neighboring subunits</note>
    </ligand>
</feature>
<dbReference type="SUPFAM" id="SSF56317">
    <property type="entry name" value="Carbon-nitrogen hydrolase"/>
    <property type="match status" value="1"/>
</dbReference>
<dbReference type="Gene3D" id="3.40.50.620">
    <property type="entry name" value="HUPs"/>
    <property type="match status" value="1"/>
</dbReference>
<dbReference type="InterPro" id="IPR022310">
    <property type="entry name" value="NAD/GMP_synthase"/>
</dbReference>
<dbReference type="InterPro" id="IPR003694">
    <property type="entry name" value="NAD_synthase"/>
</dbReference>
<evidence type="ECO:0000313" key="11">
    <source>
        <dbReference type="Proteomes" id="UP000010301"/>
    </source>
</evidence>
<evidence type="ECO:0000256" key="7">
    <source>
        <dbReference type="HAMAP-Rule" id="MF_02090"/>
    </source>
</evidence>
<feature type="binding site" evidence="7">
    <location>
        <begin position="487"/>
        <end position="490"/>
    </location>
    <ligand>
        <name>deamido-NAD(+)</name>
        <dbReference type="ChEBI" id="CHEBI:58437"/>
        <note>ligand shared between two neighboring subunits</note>
    </ligand>
</feature>
<feature type="binding site" evidence="7">
    <location>
        <begin position="363"/>
        <end position="370"/>
    </location>
    <ligand>
        <name>ATP</name>
        <dbReference type="ChEBI" id="CHEBI:30616"/>
    </ligand>
</feature>
<dbReference type="FunFam" id="1.10.10.1140:FF:000001">
    <property type="entry name" value="Glutamine-dependent NAD(+) synthetase"/>
    <property type="match status" value="1"/>
</dbReference>
<keyword evidence="3 7" id="KW-0436">Ligase</keyword>
<dbReference type="AlphaFoldDB" id="C0W0W9"/>
<keyword evidence="5 7" id="KW-0067">ATP-binding</keyword>
<evidence type="ECO:0000256" key="4">
    <source>
        <dbReference type="ARBA" id="ARBA00022741"/>
    </source>
</evidence>
<dbReference type="UniPathway" id="UPA00253">
    <property type="reaction ID" value="UER00334"/>
</dbReference>
<dbReference type="GO" id="GO:0008795">
    <property type="term" value="F:NAD+ synthase activity"/>
    <property type="evidence" value="ECO:0007669"/>
    <property type="project" value="UniProtKB-UniRule"/>
</dbReference>
<dbReference type="Gene3D" id="1.10.10.1140">
    <property type="entry name" value="Glutamine-dependent NAD+ synthetase, C-terminal domain"/>
    <property type="match status" value="1"/>
</dbReference>
<comment type="function">
    <text evidence="7">Catalyzes the ATP-dependent amidation of deamido-NAD to form NAD. Uses L-glutamine as a nitrogen source.</text>
</comment>
<feature type="binding site" evidence="7">
    <location>
        <position position="127"/>
    </location>
    <ligand>
        <name>L-glutamine</name>
        <dbReference type="ChEBI" id="CHEBI:58359"/>
    </ligand>
</feature>
<feature type="domain" description="CN hydrolase" evidence="9">
    <location>
        <begin position="12"/>
        <end position="278"/>
    </location>
</feature>
<dbReference type="PANTHER" id="PTHR23090:SF9">
    <property type="entry name" value="GLUTAMINE-DEPENDENT NAD(+) SYNTHETASE"/>
    <property type="match status" value="1"/>
</dbReference>
<dbReference type="InterPro" id="IPR036526">
    <property type="entry name" value="C-N_Hydrolase_sf"/>
</dbReference>
<dbReference type="InterPro" id="IPR014445">
    <property type="entry name" value="Gln-dep_NAD_synthase"/>
</dbReference>
<dbReference type="Pfam" id="PF00795">
    <property type="entry name" value="CN_hydrolase"/>
    <property type="match status" value="1"/>
</dbReference>
<dbReference type="SUPFAM" id="SSF52402">
    <property type="entry name" value="Adenine nucleotide alpha hydrolases-like"/>
    <property type="match status" value="1"/>
</dbReference>
<protein>
    <recommendedName>
        <fullName evidence="7 8">Glutamine-dependent NAD(+) synthetase</fullName>
        <ecNumber evidence="7 8">6.3.5.1</ecNumber>
    </recommendedName>
    <alternativeName>
        <fullName evidence="7 8">NAD(+) synthase [glutamine-hydrolyzing]</fullName>
    </alternativeName>
</protein>
<dbReference type="STRING" id="525245.HMPREF0044_0712"/>
<gene>
    <name evidence="7 10" type="primary">nadE</name>
    <name evidence="10" type="ORF">HMPREF0044_0712</name>
</gene>
<keyword evidence="4 7" id="KW-0547">Nucleotide-binding</keyword>
<accession>C0W0W9</accession>
<comment type="pathway">
    <text evidence="1 7 8">Cofactor biosynthesis; NAD(+) biosynthesis; NAD(+) from deamido-NAD(+) (L-Gln route): step 1/1.</text>
</comment>
<comment type="caution">
    <text evidence="10">The sequence shown here is derived from an EMBL/GenBank/DDBJ whole genome shotgun (WGS) entry which is preliminary data.</text>
</comment>
<dbReference type="FunFam" id="3.40.50.620:FF:000155">
    <property type="entry name" value="Glutamine-dependent NAD(+) synthetase"/>
    <property type="match status" value="1"/>
</dbReference>
<dbReference type="RefSeq" id="WP_006546484.1">
    <property type="nucleotide sequence ID" value="NZ_DS999543.1"/>
</dbReference>
<keyword evidence="6 7" id="KW-0520">NAD</keyword>
<dbReference type="InterPro" id="IPR041856">
    <property type="entry name" value="NAD+_synth_C"/>
</dbReference>
<evidence type="ECO:0000313" key="10">
    <source>
        <dbReference type="EMBL" id="EEH63693.1"/>
    </source>
</evidence>
<dbReference type="GO" id="GO:0003952">
    <property type="term" value="F:NAD+ synthase (glutamine-hydrolyzing) activity"/>
    <property type="evidence" value="ECO:0007669"/>
    <property type="project" value="UniProtKB-UniRule"/>
</dbReference>
<feature type="active site" description="For glutaminase activity" evidence="7">
    <location>
        <position position="121"/>
    </location>
</feature>
<dbReference type="GO" id="GO:0005737">
    <property type="term" value="C:cytoplasm"/>
    <property type="evidence" value="ECO:0007669"/>
    <property type="project" value="InterPro"/>
</dbReference>
<feature type="binding site" evidence="7">
    <location>
        <position position="211"/>
    </location>
    <ligand>
        <name>L-glutamine</name>
        <dbReference type="ChEBI" id="CHEBI:58359"/>
    </ligand>
</feature>
<dbReference type="HOGENOM" id="CLU_025662_0_0_11"/>
<sequence>MNFYSLYDQGFARVAAVTLPVALADPATNARRIIEAATEAHNQGCSLVVFPELSLTGYTAEDLFLSDVMYDEVIKALQEIKEASKELTPLILVGSPLRHAANLYNTAIAIHKGHFLAVKPKLHIPNYGEFYEVRWFAQISAWQVPAEFKIGKDVVPGFACPALQATDLPAFVVAPEICEELWVTSPVSADASACGATIIANLSSSPVTVGRARDRRLMCQSASHRGACAYIYTSSGEGESTNDLAWDGQALIYEAGDLVKENQRFHRGLQLTIADIDLDRLRHQQQRMNTFTHVSAEDTQVIEFELNPPHTDLGLQRQIQRFPYVPSDPATMDEDCFEAYNIQVSSLMRRLESIGPNVKPVLGVSGGLDSTQALLVCVEAMDRLGRPREYILTFTMPGFATTEHTRSNAQALSEALGTTFETLDIRPAATQMLKEMGHPFGRGEEVYDVTFENVQAGLRTDFLFRIANARGGIVIGTGDLSELALGWCTYGVGDHMSHYSVNPGVPKTLMQHLVRWVVSSGKFNEPVNDILNSILDTEITPELIPLKAGEEPQSTQSSIGPYSLHDFTLYYTLKYGYRVEKIAFRAWHAWRDAAAGEWPLGYPEGDRVQYGLEDILMWQRLFFRRFFQNQFKRTAVPNGVKVLPAGSLSPRGDWRMPSDALADAWLRRIDDLGLSLGFEVVKK</sequence>
<comment type="catalytic activity">
    <reaction evidence="7 8">
        <text>deamido-NAD(+) + L-glutamine + ATP + H2O = L-glutamate + AMP + diphosphate + NAD(+) + H(+)</text>
        <dbReference type="Rhea" id="RHEA:24384"/>
        <dbReference type="ChEBI" id="CHEBI:15377"/>
        <dbReference type="ChEBI" id="CHEBI:15378"/>
        <dbReference type="ChEBI" id="CHEBI:29985"/>
        <dbReference type="ChEBI" id="CHEBI:30616"/>
        <dbReference type="ChEBI" id="CHEBI:33019"/>
        <dbReference type="ChEBI" id="CHEBI:57540"/>
        <dbReference type="ChEBI" id="CHEBI:58359"/>
        <dbReference type="ChEBI" id="CHEBI:58437"/>
        <dbReference type="ChEBI" id="CHEBI:456215"/>
        <dbReference type="EC" id="6.3.5.1"/>
    </reaction>
</comment>
<evidence type="ECO:0000256" key="6">
    <source>
        <dbReference type="ARBA" id="ARBA00023027"/>
    </source>
</evidence>
<dbReference type="Proteomes" id="UP000010301">
    <property type="component" value="Unassembled WGS sequence"/>
</dbReference>
<dbReference type="PIRSF" id="PIRSF006630">
    <property type="entry name" value="NADS_GAT"/>
    <property type="match status" value="1"/>
</dbReference>
<evidence type="ECO:0000256" key="5">
    <source>
        <dbReference type="ARBA" id="ARBA00022840"/>
    </source>
</evidence>
<dbReference type="GO" id="GO:0004359">
    <property type="term" value="F:glutaminase activity"/>
    <property type="evidence" value="ECO:0007669"/>
    <property type="project" value="InterPro"/>
</dbReference>
<evidence type="ECO:0000259" key="9">
    <source>
        <dbReference type="PROSITE" id="PS50263"/>
    </source>
</evidence>
<dbReference type="InterPro" id="IPR003010">
    <property type="entry name" value="C-N_Hydrolase"/>
</dbReference>
<dbReference type="CDD" id="cd00553">
    <property type="entry name" value="NAD_synthase"/>
    <property type="match status" value="1"/>
</dbReference>
<feature type="binding site" evidence="7">
    <location>
        <position position="453"/>
    </location>
    <ligand>
        <name>deamido-NAD(+)</name>
        <dbReference type="ChEBI" id="CHEBI:58437"/>
        <note>ligand shared between two neighboring subunits</note>
    </ligand>
</feature>
<dbReference type="CDD" id="cd07570">
    <property type="entry name" value="GAT_Gln-NAD-synth"/>
    <property type="match status" value="1"/>
</dbReference>
<dbReference type="NCBIfam" id="NF002730">
    <property type="entry name" value="PRK02628.1"/>
    <property type="match status" value="1"/>
</dbReference>
<dbReference type="GO" id="GO:0009435">
    <property type="term" value="P:NAD+ biosynthetic process"/>
    <property type="evidence" value="ECO:0007669"/>
    <property type="project" value="UniProtKB-UniRule"/>
</dbReference>
<dbReference type="eggNOG" id="COG0388">
    <property type="taxonomic scope" value="Bacteria"/>
</dbReference>
<organism evidence="10 11">
    <name type="scientific">Gleimia coleocanis DSM 15436</name>
    <dbReference type="NCBI Taxonomy" id="525245"/>
    <lineage>
        <taxon>Bacteria</taxon>
        <taxon>Bacillati</taxon>
        <taxon>Actinomycetota</taxon>
        <taxon>Actinomycetes</taxon>
        <taxon>Actinomycetales</taxon>
        <taxon>Actinomycetaceae</taxon>
        <taxon>Gleimia</taxon>
    </lineage>
</organism>